<proteinExistence type="predicted"/>
<name>A0A8X6S1T4_TRICX</name>
<gene>
    <name evidence="2" type="ORF">TNCV_2207251</name>
</gene>
<comment type="caution">
    <text evidence="2">The sequence shown here is derived from an EMBL/GenBank/DDBJ whole genome shotgun (WGS) entry which is preliminary data.</text>
</comment>
<feature type="compositionally biased region" description="Polar residues" evidence="1">
    <location>
        <begin position="12"/>
        <end position="21"/>
    </location>
</feature>
<evidence type="ECO:0000313" key="2">
    <source>
        <dbReference type="EMBL" id="GFY05279.1"/>
    </source>
</evidence>
<dbReference type="Proteomes" id="UP000887159">
    <property type="component" value="Unassembled WGS sequence"/>
</dbReference>
<evidence type="ECO:0000313" key="3">
    <source>
        <dbReference type="Proteomes" id="UP000887159"/>
    </source>
</evidence>
<feature type="region of interest" description="Disordered" evidence="1">
    <location>
        <begin position="1"/>
        <end position="21"/>
    </location>
</feature>
<sequence length="108" mass="12459">MTTLKERLHSPNFHTPPTREFNTNGLKVPQLIHAIEVTSYQIVGSLVVRTRDMSATIRYLDHLATTVTLLLRTSTSRQREDSVASADLIRINHSTRRIFSDTRFRIRL</sequence>
<protein>
    <submittedName>
        <fullName evidence="2">Uncharacterized protein</fullName>
    </submittedName>
</protein>
<reference evidence="2" key="1">
    <citation type="submission" date="2020-08" db="EMBL/GenBank/DDBJ databases">
        <title>Multicomponent nature underlies the extraordinary mechanical properties of spider dragline silk.</title>
        <authorList>
            <person name="Kono N."/>
            <person name="Nakamura H."/>
            <person name="Mori M."/>
            <person name="Yoshida Y."/>
            <person name="Ohtoshi R."/>
            <person name="Malay A.D."/>
            <person name="Moran D.A.P."/>
            <person name="Tomita M."/>
            <person name="Numata K."/>
            <person name="Arakawa K."/>
        </authorList>
    </citation>
    <scope>NUCLEOTIDE SEQUENCE</scope>
</reference>
<accession>A0A8X6S1T4</accession>
<evidence type="ECO:0000256" key="1">
    <source>
        <dbReference type="SAM" id="MobiDB-lite"/>
    </source>
</evidence>
<keyword evidence="3" id="KW-1185">Reference proteome</keyword>
<dbReference type="EMBL" id="BMAU01021250">
    <property type="protein sequence ID" value="GFY05279.1"/>
    <property type="molecule type" value="Genomic_DNA"/>
</dbReference>
<organism evidence="2 3">
    <name type="scientific">Trichonephila clavipes</name>
    <name type="common">Golden silk orbweaver</name>
    <name type="synonym">Nephila clavipes</name>
    <dbReference type="NCBI Taxonomy" id="2585209"/>
    <lineage>
        <taxon>Eukaryota</taxon>
        <taxon>Metazoa</taxon>
        <taxon>Ecdysozoa</taxon>
        <taxon>Arthropoda</taxon>
        <taxon>Chelicerata</taxon>
        <taxon>Arachnida</taxon>
        <taxon>Araneae</taxon>
        <taxon>Araneomorphae</taxon>
        <taxon>Entelegynae</taxon>
        <taxon>Araneoidea</taxon>
        <taxon>Nephilidae</taxon>
        <taxon>Trichonephila</taxon>
    </lineage>
</organism>
<dbReference type="AlphaFoldDB" id="A0A8X6S1T4"/>